<evidence type="ECO:0000313" key="2">
    <source>
        <dbReference type="EMBL" id="KAF6829666.1"/>
    </source>
</evidence>
<feature type="transmembrane region" description="Helical" evidence="1">
    <location>
        <begin position="189"/>
        <end position="210"/>
    </location>
</feature>
<gene>
    <name evidence="2" type="ORF">CMUS01_08052</name>
</gene>
<accession>A0A8H6NEJ8</accession>
<dbReference type="EMBL" id="WIGM01000304">
    <property type="protein sequence ID" value="KAF6829666.1"/>
    <property type="molecule type" value="Genomic_DNA"/>
</dbReference>
<feature type="transmembrane region" description="Helical" evidence="1">
    <location>
        <begin position="222"/>
        <end position="243"/>
    </location>
</feature>
<dbReference type="Proteomes" id="UP000639643">
    <property type="component" value="Unassembled WGS sequence"/>
</dbReference>
<organism evidence="2 3">
    <name type="scientific">Colletotrichum musicola</name>
    <dbReference type="NCBI Taxonomy" id="2175873"/>
    <lineage>
        <taxon>Eukaryota</taxon>
        <taxon>Fungi</taxon>
        <taxon>Dikarya</taxon>
        <taxon>Ascomycota</taxon>
        <taxon>Pezizomycotina</taxon>
        <taxon>Sordariomycetes</taxon>
        <taxon>Hypocreomycetidae</taxon>
        <taxon>Glomerellales</taxon>
        <taxon>Glomerellaceae</taxon>
        <taxon>Colletotrichum</taxon>
        <taxon>Colletotrichum orchidearum species complex</taxon>
    </lineage>
</organism>
<keyword evidence="1" id="KW-1133">Transmembrane helix</keyword>
<dbReference type="PANTHER" id="PTHR35043:SF8">
    <property type="entry name" value="DUF4220 DOMAIN-CONTAINING PROTEIN"/>
    <property type="match status" value="1"/>
</dbReference>
<feature type="transmembrane region" description="Helical" evidence="1">
    <location>
        <begin position="291"/>
        <end position="311"/>
    </location>
</feature>
<keyword evidence="1" id="KW-0812">Transmembrane</keyword>
<comment type="caution">
    <text evidence="2">The sequence shown here is derived from an EMBL/GenBank/DDBJ whole genome shotgun (WGS) entry which is preliminary data.</text>
</comment>
<evidence type="ECO:0000313" key="3">
    <source>
        <dbReference type="Proteomes" id="UP000639643"/>
    </source>
</evidence>
<name>A0A8H6NEJ8_9PEZI</name>
<keyword evidence="1" id="KW-0472">Membrane</keyword>
<sequence length="337" mass="38871">MGGFVLEAADLKHPIPVDAKQMFYLVQRGFIDFPNVTVDDIKDRNRADGLARFITVGQATWFVANRIARAVQGVHVTAIELTTLSFVVVTLATSYLWYHKPADVSSPIKLRCKFPISEILEKASDPAARTRQYRTPLDFISRDEYVFSLLWQYYNDILRRLRMPLFMRPMTAEPWDRIPSAVWLRHTNLVTQAPCGVVILTFGAIFFAAWNPPFPTETERTTWRAASLYGMVFCVFGGGYTWAWHVWFFTRWRQNRPLLVPDGPRVRRTFADWLRNLSRDNDPHLDMPLGLLLPVSLFCALYVVCRVFILIEDLIGLRALPPSAFETVSWSKFLPHI</sequence>
<evidence type="ECO:0000256" key="1">
    <source>
        <dbReference type="SAM" id="Phobius"/>
    </source>
</evidence>
<keyword evidence="3" id="KW-1185">Reference proteome</keyword>
<protein>
    <submittedName>
        <fullName evidence="2">Uncharacterized protein</fullName>
    </submittedName>
</protein>
<dbReference type="PANTHER" id="PTHR35043">
    <property type="entry name" value="TRANSCRIPTION FACTOR DOMAIN-CONTAINING PROTEIN"/>
    <property type="match status" value="1"/>
</dbReference>
<dbReference type="AlphaFoldDB" id="A0A8H6NEJ8"/>
<reference evidence="2" key="1">
    <citation type="journal article" date="2020" name="Phytopathology">
        <title>Genome Sequence Resources of Colletotrichum truncatum, C. plurivorum, C. musicola, and C. sojae: Four Species Pathogenic to Soybean (Glycine max).</title>
        <authorList>
            <person name="Rogerio F."/>
            <person name="Boufleur T.R."/>
            <person name="Ciampi-Guillardi M."/>
            <person name="Sukno S.A."/>
            <person name="Thon M.R."/>
            <person name="Massola Junior N.S."/>
            <person name="Baroncelli R."/>
        </authorList>
    </citation>
    <scope>NUCLEOTIDE SEQUENCE</scope>
    <source>
        <strain evidence="2">LFN0074</strain>
    </source>
</reference>
<dbReference type="OrthoDB" id="3061561at2759"/>
<feature type="transmembrane region" description="Helical" evidence="1">
    <location>
        <begin position="76"/>
        <end position="98"/>
    </location>
</feature>
<proteinExistence type="predicted"/>